<dbReference type="EMBL" id="AP025592">
    <property type="protein sequence ID" value="BDG08381.1"/>
    <property type="molecule type" value="Genomic_DNA"/>
</dbReference>
<evidence type="ECO:0000313" key="2">
    <source>
        <dbReference type="Proteomes" id="UP001162734"/>
    </source>
</evidence>
<keyword evidence="2" id="KW-1185">Reference proteome</keyword>
<gene>
    <name evidence="1" type="ORF">AMPC_14940</name>
</gene>
<dbReference type="RefSeq" id="WP_248345561.1">
    <property type="nucleotide sequence ID" value="NZ_AP025592.1"/>
</dbReference>
<protein>
    <recommendedName>
        <fullName evidence="3">ATP-binding protein</fullName>
    </recommendedName>
</protein>
<evidence type="ECO:0008006" key="3">
    <source>
        <dbReference type="Google" id="ProtNLM"/>
    </source>
</evidence>
<proteinExistence type="predicted"/>
<name>A0ABM7X958_9BACT</name>
<sequence>MGAIREAIAHLPADVSSDAHGVQAPTLEELFAPPSHSAALDPAASVVQGARGAGKSFWAGVLAKRPLRTAAATAYPRLGLDRTEVEFGFTGLPGPEGLDREKLDSILPERTDASSARIFWWATVLRALERACGREKSLRELLPIAEDVEARERLIEHSSRELKNQVLLVVYDALDTVASSWPRRRMLTQALLEVVWAMRAWKTIRPKVFVRPDQLEDDALLFVELPKIRTGAVRLTWSGADLYGLLFSRLALGEARKSFFALLRALGLPTATREEILARRWQLATSEDSQRELMKALAGRYMASGPHGYKKGDTYDWPLKHLADALNEVTPRSFLGLAIGASTFGDPPPNRVFTPDGIRHGLRRASKTRVDQLHQEFPWIKGVLAPLAGLLLPQEEAVVFKAWKRAGTVQRAIKDAAAKGYLPPFARGDDEDEPALFAAMQRIGVMSRRDDGRLDMPDLFRVAAKLLKKGGTAPI</sequence>
<dbReference type="Proteomes" id="UP001162734">
    <property type="component" value="Chromosome"/>
</dbReference>
<evidence type="ECO:0000313" key="1">
    <source>
        <dbReference type="EMBL" id="BDG08381.1"/>
    </source>
</evidence>
<reference evidence="2" key="1">
    <citation type="journal article" date="2022" name="Int. J. Syst. Evol. Microbiol.">
        <title>Anaeromyxobacter oryzae sp. nov., Anaeromyxobacter diazotrophicus sp. nov. and Anaeromyxobacter paludicola sp. nov., isolated from paddy soils.</title>
        <authorList>
            <person name="Itoh H."/>
            <person name="Xu Z."/>
            <person name="Mise K."/>
            <person name="Masuda Y."/>
            <person name="Ushijima N."/>
            <person name="Hayakawa C."/>
            <person name="Shiratori Y."/>
            <person name="Senoo K."/>
        </authorList>
    </citation>
    <scope>NUCLEOTIDE SEQUENCE [LARGE SCALE GENOMIC DNA]</scope>
    <source>
        <strain evidence="2">Red630</strain>
    </source>
</reference>
<accession>A0ABM7X958</accession>
<organism evidence="1 2">
    <name type="scientific">Anaeromyxobacter paludicola</name>
    <dbReference type="NCBI Taxonomy" id="2918171"/>
    <lineage>
        <taxon>Bacteria</taxon>
        <taxon>Pseudomonadati</taxon>
        <taxon>Myxococcota</taxon>
        <taxon>Myxococcia</taxon>
        <taxon>Myxococcales</taxon>
        <taxon>Cystobacterineae</taxon>
        <taxon>Anaeromyxobacteraceae</taxon>
        <taxon>Anaeromyxobacter</taxon>
    </lineage>
</organism>